<dbReference type="AlphaFoldDB" id="A0A3N2ASC6"/>
<dbReference type="Pfam" id="PF02872">
    <property type="entry name" value="5_nucleotid_C"/>
    <property type="match status" value="1"/>
</dbReference>
<dbReference type="InterPro" id="IPR006179">
    <property type="entry name" value="5_nucleotidase/apyrase"/>
</dbReference>
<evidence type="ECO:0000259" key="4">
    <source>
        <dbReference type="Pfam" id="PF02872"/>
    </source>
</evidence>
<evidence type="ECO:0000259" key="3">
    <source>
        <dbReference type="Pfam" id="PF00149"/>
    </source>
</evidence>
<feature type="domain" description="5'-Nucleotidase C-terminal" evidence="4">
    <location>
        <begin position="391"/>
        <end position="554"/>
    </location>
</feature>
<dbReference type="GO" id="GO:0030288">
    <property type="term" value="C:outer membrane-bounded periplasmic space"/>
    <property type="evidence" value="ECO:0007669"/>
    <property type="project" value="TreeGrafter"/>
</dbReference>
<gene>
    <name evidence="5" type="ORF">EDD26_1333</name>
</gene>
<evidence type="ECO:0000256" key="2">
    <source>
        <dbReference type="SAM" id="SignalP"/>
    </source>
</evidence>
<protein>
    <submittedName>
        <fullName evidence="5">2',3'-cyclic-nucleotide 2'-phosphodiesterase (5'-nucleotidase family)</fullName>
    </submittedName>
</protein>
<dbReference type="EMBL" id="RKHJ01000001">
    <property type="protein sequence ID" value="ROR65959.1"/>
    <property type="molecule type" value="Genomic_DNA"/>
</dbReference>
<evidence type="ECO:0000313" key="5">
    <source>
        <dbReference type="EMBL" id="ROR65959.1"/>
    </source>
</evidence>
<name>A0A3N2ASC6_9MICO</name>
<dbReference type="Gene3D" id="3.40.50.12090">
    <property type="match status" value="1"/>
</dbReference>
<dbReference type="Proteomes" id="UP000275456">
    <property type="component" value="Unassembled WGS sequence"/>
</dbReference>
<dbReference type="OrthoDB" id="1016457at2"/>
<sequence length="980" mass="101537">MIKHMKRNLAAGAACAVALGLLVAPQAAVATGAATAEVGAAAATPGLVNILHFNDFHGRLQAPAGTVADPTPRGGTVAFAGTIEQLRATHGDDASLLLSGGDNIGASLYASASQQDTPTLEVLNALEVDAAAAGNHEFDRGIDDLQGRVRDTADFPYLAANVTRDGTPIDQGYELFEVNGVTVGVIGAVTLETPTLVDPSGIQGVVFTDPVDAVNAIAARLSDGDAANGEAELLIAEYHEGSQATLALNAPQDVQAAALEASMGSSAAFRSIVEETAPAVDVIFNGHTHKPYSWLAPAPEGSQQDQRPVVQSGQYAENVSQVVVVIDPATGAATFPTVQNVARTTAPASELVAAYPRVAAVDTITTAALEQAAVIGREPLGEITGDITTAFVGDARDDRASASTMGTLVGNMLRDQLSAENRGGAEIGITNPGGLRDEFYFEAAEGESEDGIVTVGEAAAVLPFANNLWTTTLTGEQLKVVLEQQWQRAADGTVPSRAYLQLGFSDNLEYTYDSTLPEGSRITGIWVDEQWVSAADTFRVAVPSFLLSGGDNFRGFIAGTDDRDSGLVDSEAFEAYLEEQSPISPDYSRRQLEVVGMPTAPVAVGSEVSLTVNEIDLTSLGTPESAELDLYYGEELLGSYPVTDDSATVTFEVPLLRGDDRFELRTDSGTAVPLAISIAFESDRVAGDDRFATAVELSASTYADGADVVYVASGENWPDALAAGPAAAHEGGPLLLVRKGEAPQIVLDEIERLGADRVVIVGGEPTISTATQAQIDALASVTTVQRLAGDDRYETAQLVADYAFESATGAYVATGRSFPDALSAGAAAGHLDQPLLLVDPDERIPAAMLGSLDALGVDRVRVTGSIVTIPSAIAGELVDAGFTVSRLGGIDRFATSAIITASAFDAPVEMAYLASGENYPDALAGAAVAGATDVPLLITRATCVPERVHDELERLQVSSVSLIGGEPTLHPAVASLTVCG</sequence>
<dbReference type="Pfam" id="PF00149">
    <property type="entry name" value="Metallophos"/>
    <property type="match status" value="1"/>
</dbReference>
<reference evidence="5 6" key="1">
    <citation type="submission" date="2018-11" db="EMBL/GenBank/DDBJ databases">
        <title>Sequencing the genomes of 1000 actinobacteria strains.</title>
        <authorList>
            <person name="Klenk H.-P."/>
        </authorList>
    </citation>
    <scope>NUCLEOTIDE SEQUENCE [LARGE SCALE GENOMIC DNA]</scope>
    <source>
        <strain evidence="5 6">DSM 9580</strain>
    </source>
</reference>
<evidence type="ECO:0000256" key="1">
    <source>
        <dbReference type="ARBA" id="ARBA00022729"/>
    </source>
</evidence>
<evidence type="ECO:0000313" key="6">
    <source>
        <dbReference type="Proteomes" id="UP000275456"/>
    </source>
</evidence>
<dbReference type="InterPro" id="IPR004843">
    <property type="entry name" value="Calcineurin-like_PHP"/>
</dbReference>
<dbReference type="Gene3D" id="3.60.21.10">
    <property type="match status" value="1"/>
</dbReference>
<keyword evidence="1 2" id="KW-0732">Signal</keyword>
<dbReference type="RefSeq" id="WP_123696993.1">
    <property type="nucleotide sequence ID" value="NZ_RKHJ01000001.1"/>
</dbReference>
<dbReference type="PRINTS" id="PR01607">
    <property type="entry name" value="APYRASEFAMLY"/>
</dbReference>
<keyword evidence="6" id="KW-1185">Reference proteome</keyword>
<dbReference type="InterPro" id="IPR036907">
    <property type="entry name" value="5'-Nucleotdase_C_sf"/>
</dbReference>
<dbReference type="PANTHER" id="PTHR11575:SF24">
    <property type="entry name" value="5'-NUCLEOTIDASE"/>
    <property type="match status" value="1"/>
</dbReference>
<dbReference type="InterPro" id="IPR008334">
    <property type="entry name" value="5'-Nucleotdase_C"/>
</dbReference>
<organism evidence="5 6">
    <name type="scientific">Agrococcus jenensis</name>
    <dbReference type="NCBI Taxonomy" id="46353"/>
    <lineage>
        <taxon>Bacteria</taxon>
        <taxon>Bacillati</taxon>
        <taxon>Actinomycetota</taxon>
        <taxon>Actinomycetes</taxon>
        <taxon>Micrococcales</taxon>
        <taxon>Microbacteriaceae</taxon>
        <taxon>Agrococcus</taxon>
    </lineage>
</organism>
<dbReference type="SUPFAM" id="SSF55816">
    <property type="entry name" value="5'-nucleotidase (syn. UDP-sugar hydrolase), C-terminal domain"/>
    <property type="match status" value="1"/>
</dbReference>
<dbReference type="InterPro" id="IPR029052">
    <property type="entry name" value="Metallo-depent_PP-like"/>
</dbReference>
<dbReference type="PANTHER" id="PTHR11575">
    <property type="entry name" value="5'-NUCLEOTIDASE-RELATED"/>
    <property type="match status" value="1"/>
</dbReference>
<dbReference type="InterPro" id="IPR007253">
    <property type="entry name" value="Cell_wall-bd_2"/>
</dbReference>
<dbReference type="Pfam" id="PF04122">
    <property type="entry name" value="CW_binding_2"/>
    <property type="match status" value="3"/>
</dbReference>
<proteinExistence type="predicted"/>
<accession>A0A3N2ASC6</accession>
<dbReference type="GO" id="GO:0009166">
    <property type="term" value="P:nucleotide catabolic process"/>
    <property type="evidence" value="ECO:0007669"/>
    <property type="project" value="InterPro"/>
</dbReference>
<dbReference type="SUPFAM" id="SSF56300">
    <property type="entry name" value="Metallo-dependent phosphatases"/>
    <property type="match status" value="1"/>
</dbReference>
<dbReference type="Gene3D" id="3.90.780.10">
    <property type="entry name" value="5'-Nucleotidase, C-terminal domain"/>
    <property type="match status" value="1"/>
</dbReference>
<feature type="domain" description="Calcineurin-like phosphoesterase" evidence="3">
    <location>
        <begin position="49"/>
        <end position="291"/>
    </location>
</feature>
<feature type="chain" id="PRO_5018179304" evidence="2">
    <location>
        <begin position="31"/>
        <end position="980"/>
    </location>
</feature>
<feature type="signal peptide" evidence="2">
    <location>
        <begin position="1"/>
        <end position="30"/>
    </location>
</feature>
<dbReference type="GO" id="GO:0008768">
    <property type="term" value="F:UDP-sugar diphosphatase activity"/>
    <property type="evidence" value="ECO:0007669"/>
    <property type="project" value="TreeGrafter"/>
</dbReference>
<dbReference type="GO" id="GO:0008253">
    <property type="term" value="F:5'-nucleotidase activity"/>
    <property type="evidence" value="ECO:0007669"/>
    <property type="project" value="TreeGrafter"/>
</dbReference>
<comment type="caution">
    <text evidence="5">The sequence shown here is derived from an EMBL/GenBank/DDBJ whole genome shotgun (WGS) entry which is preliminary data.</text>
</comment>